<dbReference type="GO" id="GO:0006351">
    <property type="term" value="P:DNA-templated transcription"/>
    <property type="evidence" value="ECO:0007669"/>
    <property type="project" value="InterPro"/>
</dbReference>
<dbReference type="CDD" id="cd12148">
    <property type="entry name" value="fungal_TF_MHR"/>
    <property type="match status" value="1"/>
</dbReference>
<keyword evidence="1" id="KW-0539">Nucleus</keyword>
<dbReference type="GO" id="GO:0008270">
    <property type="term" value="F:zinc ion binding"/>
    <property type="evidence" value="ECO:0007669"/>
    <property type="project" value="InterPro"/>
</dbReference>
<sequence>MRPHRPPNVPHDTHYAHHRAHSSSAKNEGDLPTSASSTPSQVFPAVNLDDYVGPAPVAADFDLEVYQAKLRALSIPDDPSPVASPADSSLPSDTPSPEHVPDVESEEYSYVPDTSSAPVVKSLTRLKDNDIHWRHHGKAASSHFILHFQELKHQSGEQSNFFEALGEHKRQDFWHVPEWEVFIMDVGLNPLGYSIWPDEGLDQQLINAYFDHVNVHLPLLNRHIFQRDYDSGLWKSQQRFGRVCLLIFACGSRFFSNPGTFWHPAFSKTQGTGKDYSAPWLQYSAGWRYLHMALHMGQNPVRMPDLYELQAQALICHFLQAGTEPARVATIAGSALRSAQDIGIHSKVVLERLQPADRELYKRAFWCLFHLDRQGCTMLGRSVAMADSDYDVPFPEDLDDEYWSLAGGVMLQQPSGRISRVRVFIEVLKLDQILGQVLQLLYASRKTTRGPTTRRAAAMELDATLDAWVSSIPPSLRWDPHRTNHTLFRQTATLWTLHAYIKMLIHRNLIPPRRNVATHDQLLSLASCVTAALSICSISDSVLWRSLKEGSKPGQALDISALFPAWLAGIVLLISIYAVDQTPLERRRAENGIRACLRAARELEVNWKLGGKIADFIEQFLRESGGLDSQREAERRAFRQESGTPTKPVYASPQGHESGVQEQGQGQGQGQGSSEKEAQRKLFESWVRMNTFENQLKGMKKVTLGQGEDGQGAGEGQGEGDEDWWGRVFGNQM</sequence>
<evidence type="ECO:0000259" key="4">
    <source>
        <dbReference type="SMART" id="SM00906"/>
    </source>
</evidence>
<dbReference type="SMART" id="SM00906">
    <property type="entry name" value="Fungal_trans"/>
    <property type="match status" value="1"/>
</dbReference>
<feature type="compositionally biased region" description="Gly residues" evidence="2">
    <location>
        <begin position="707"/>
        <end position="717"/>
    </location>
</feature>
<dbReference type="InterPro" id="IPR050987">
    <property type="entry name" value="AtrR-like"/>
</dbReference>
<dbReference type="InterPro" id="IPR007219">
    <property type="entry name" value="XnlR_reg_dom"/>
</dbReference>
<feature type="transmembrane region" description="Helical" evidence="3">
    <location>
        <begin position="556"/>
        <end position="579"/>
    </location>
</feature>
<feature type="domain" description="Xylanolytic transcriptional activator regulatory" evidence="4">
    <location>
        <begin position="328"/>
        <end position="401"/>
    </location>
</feature>
<evidence type="ECO:0000313" key="5">
    <source>
        <dbReference type="EMBL" id="ODO02934.1"/>
    </source>
</evidence>
<feature type="region of interest" description="Disordered" evidence="2">
    <location>
        <begin position="75"/>
        <end position="105"/>
    </location>
</feature>
<dbReference type="Pfam" id="PF04082">
    <property type="entry name" value="Fungal_trans"/>
    <property type="match status" value="1"/>
</dbReference>
<evidence type="ECO:0000256" key="1">
    <source>
        <dbReference type="ARBA" id="ARBA00023242"/>
    </source>
</evidence>
<dbReference type="GO" id="GO:0003700">
    <property type="term" value="F:DNA-binding transcription factor activity"/>
    <property type="evidence" value="ECO:0007669"/>
    <property type="project" value="InterPro"/>
</dbReference>
<reference evidence="5 6" key="1">
    <citation type="submission" date="2016-06" db="EMBL/GenBank/DDBJ databases">
        <title>Evolution of pathogenesis and genome organization in the Tremellales.</title>
        <authorList>
            <person name="Cuomo C."/>
            <person name="Litvintseva A."/>
            <person name="Heitman J."/>
            <person name="Chen Y."/>
            <person name="Sun S."/>
            <person name="Springer D."/>
            <person name="Dromer F."/>
            <person name="Young S."/>
            <person name="Zeng Q."/>
            <person name="Chapman S."/>
            <person name="Gujja S."/>
            <person name="Saif S."/>
            <person name="Birren B."/>
        </authorList>
    </citation>
    <scope>NUCLEOTIDE SEQUENCE [LARGE SCALE GENOMIC DNA]</scope>
    <source>
        <strain evidence="5 6">CBS 6273</strain>
    </source>
</reference>
<evidence type="ECO:0000256" key="2">
    <source>
        <dbReference type="SAM" id="MobiDB-lite"/>
    </source>
</evidence>
<dbReference type="AlphaFoldDB" id="A0A1E3JQ01"/>
<protein>
    <recommendedName>
        <fullName evidence="4">Xylanolytic transcriptional activator regulatory domain-containing protein</fullName>
    </recommendedName>
</protein>
<accession>A0A1E3JQ01</accession>
<feature type="region of interest" description="Disordered" evidence="2">
    <location>
        <begin position="698"/>
        <end position="733"/>
    </location>
</feature>
<dbReference type="Proteomes" id="UP000095149">
    <property type="component" value="Unassembled WGS sequence"/>
</dbReference>
<keyword evidence="3" id="KW-0472">Membrane</keyword>
<feature type="region of interest" description="Disordered" evidence="2">
    <location>
        <begin position="1"/>
        <end position="41"/>
    </location>
</feature>
<feature type="compositionally biased region" description="Low complexity" evidence="2">
    <location>
        <begin position="75"/>
        <end position="97"/>
    </location>
</feature>
<dbReference type="PANTHER" id="PTHR46910:SF38">
    <property type="entry name" value="ZN(2)-C6 FUNGAL-TYPE DOMAIN-CONTAINING PROTEIN"/>
    <property type="match status" value="1"/>
</dbReference>
<dbReference type="GO" id="GO:0003677">
    <property type="term" value="F:DNA binding"/>
    <property type="evidence" value="ECO:0007669"/>
    <property type="project" value="InterPro"/>
</dbReference>
<feature type="region of interest" description="Disordered" evidence="2">
    <location>
        <begin position="631"/>
        <end position="679"/>
    </location>
</feature>
<feature type="compositionally biased region" description="Low complexity" evidence="2">
    <location>
        <begin position="654"/>
        <end position="664"/>
    </location>
</feature>
<gene>
    <name evidence="5" type="ORF">I350_05776</name>
</gene>
<name>A0A1E3JQ01_9TREE</name>
<evidence type="ECO:0000313" key="6">
    <source>
        <dbReference type="Proteomes" id="UP000095149"/>
    </source>
</evidence>
<dbReference type="EMBL" id="MEKH01000009">
    <property type="protein sequence ID" value="ODO02934.1"/>
    <property type="molecule type" value="Genomic_DNA"/>
</dbReference>
<proteinExistence type="predicted"/>
<dbReference type="PANTHER" id="PTHR46910">
    <property type="entry name" value="TRANSCRIPTION FACTOR PDR1"/>
    <property type="match status" value="1"/>
</dbReference>
<dbReference type="OrthoDB" id="4456959at2759"/>
<comment type="caution">
    <text evidence="5">The sequence shown here is derived from an EMBL/GenBank/DDBJ whole genome shotgun (WGS) entry which is preliminary data.</text>
</comment>
<evidence type="ECO:0000256" key="3">
    <source>
        <dbReference type="SAM" id="Phobius"/>
    </source>
</evidence>
<keyword evidence="3" id="KW-0812">Transmembrane</keyword>
<keyword evidence="3" id="KW-1133">Transmembrane helix</keyword>
<organism evidence="5 6">
    <name type="scientific">Cryptococcus amylolentus CBS 6273</name>
    <dbReference type="NCBI Taxonomy" id="1296118"/>
    <lineage>
        <taxon>Eukaryota</taxon>
        <taxon>Fungi</taxon>
        <taxon>Dikarya</taxon>
        <taxon>Basidiomycota</taxon>
        <taxon>Agaricomycotina</taxon>
        <taxon>Tremellomycetes</taxon>
        <taxon>Tremellales</taxon>
        <taxon>Cryptococcaceae</taxon>
        <taxon>Cryptococcus</taxon>
    </lineage>
</organism>